<reference evidence="2 3" key="1">
    <citation type="journal article" date="2012" name="MBio">
        <title>Comparative genome analysis of three eukaryotic parasites with differing abilities to transform leukocytes reveals key mediators of Theileria-induced leukocyte transformation.</title>
        <authorList>
            <person name="Hayashida K."/>
            <person name="Hara Y."/>
            <person name="Abe T."/>
            <person name="Yamasaki C."/>
            <person name="Toyoda A."/>
            <person name="Kosuge T."/>
            <person name="Suzuki Y."/>
            <person name="Sato Y."/>
            <person name="Kawashima S."/>
            <person name="Katayama T."/>
            <person name="Wakaguri H."/>
            <person name="Inoue N."/>
            <person name="Homma K."/>
            <person name="Tada-Umezaki M."/>
            <person name="Yagi Y."/>
            <person name="Fujii Y."/>
            <person name="Habara T."/>
            <person name="Kanehisa M."/>
            <person name="Watanabe H."/>
            <person name="Ito K."/>
            <person name="Gojobori T."/>
            <person name="Sugawara H."/>
            <person name="Imanishi T."/>
            <person name="Weir W."/>
            <person name="Gardner M."/>
            <person name="Pain A."/>
            <person name="Shiels B."/>
            <person name="Hattori M."/>
            <person name="Nene V."/>
            <person name="Sugimoto C."/>
        </authorList>
    </citation>
    <scope>NUCLEOTIDE SEQUENCE [LARGE SCALE GENOMIC DNA]</scope>
    <source>
        <strain evidence="2 3">Shintoku</strain>
    </source>
</reference>
<protein>
    <submittedName>
        <fullName evidence="2">Uncharacterized protein</fullName>
    </submittedName>
</protein>
<name>J4C8B1_THEOR</name>
<dbReference type="KEGG" id="tot:TOT_020000734"/>
<feature type="transmembrane region" description="Helical" evidence="1">
    <location>
        <begin position="12"/>
        <end position="31"/>
    </location>
</feature>
<accession>J4C8B1</accession>
<evidence type="ECO:0000313" key="3">
    <source>
        <dbReference type="Proteomes" id="UP000003786"/>
    </source>
</evidence>
<sequence length="43" mass="5375">MLWYVKKHYIKVRAIGNLVLYIIRLVYFFVLRDSLRRHHLSED</sequence>
<dbReference type="AlphaFoldDB" id="J4C8B1"/>
<evidence type="ECO:0000256" key="1">
    <source>
        <dbReference type="SAM" id="Phobius"/>
    </source>
</evidence>
<organism evidence="2 3">
    <name type="scientific">Theileria orientalis strain Shintoku</name>
    <dbReference type="NCBI Taxonomy" id="869250"/>
    <lineage>
        <taxon>Eukaryota</taxon>
        <taxon>Sar</taxon>
        <taxon>Alveolata</taxon>
        <taxon>Apicomplexa</taxon>
        <taxon>Aconoidasida</taxon>
        <taxon>Piroplasmida</taxon>
        <taxon>Theileriidae</taxon>
        <taxon>Theileria</taxon>
    </lineage>
</organism>
<dbReference type="RefSeq" id="XP_009690779.1">
    <property type="nucleotide sequence ID" value="XM_009692484.1"/>
</dbReference>
<dbReference type="Proteomes" id="UP000003786">
    <property type="component" value="Chromosome 2"/>
</dbReference>
<gene>
    <name evidence="2" type="ORF">TOT_020000734</name>
</gene>
<keyword evidence="1" id="KW-0472">Membrane</keyword>
<keyword evidence="1" id="KW-0812">Transmembrane</keyword>
<dbReference type="EMBL" id="AP011947">
    <property type="protein sequence ID" value="BAM40478.1"/>
    <property type="molecule type" value="Genomic_DNA"/>
</dbReference>
<keyword evidence="1" id="KW-1133">Transmembrane helix</keyword>
<keyword evidence="3" id="KW-1185">Reference proteome</keyword>
<dbReference type="VEuPathDB" id="PiroplasmaDB:TOT_020000734"/>
<proteinExistence type="predicted"/>
<dbReference type="GeneID" id="20714857"/>
<evidence type="ECO:0000313" key="2">
    <source>
        <dbReference type="EMBL" id="BAM40478.1"/>
    </source>
</evidence>